<dbReference type="InterPro" id="IPR011096">
    <property type="entry name" value="FTP_domain"/>
</dbReference>
<dbReference type="PANTHER" id="PTHR33478">
    <property type="entry name" value="EXTRACELLULAR METALLOPROTEINASE MEP"/>
    <property type="match status" value="1"/>
</dbReference>
<evidence type="ECO:0000256" key="2">
    <source>
        <dbReference type="ARBA" id="ARBA00004613"/>
    </source>
</evidence>
<dbReference type="Pfam" id="PF07504">
    <property type="entry name" value="FTP"/>
    <property type="match status" value="1"/>
</dbReference>
<keyword evidence="10" id="KW-0482">Metalloprotease</keyword>
<evidence type="ECO:0000256" key="7">
    <source>
        <dbReference type="ARBA" id="ARBA00022729"/>
    </source>
</evidence>
<evidence type="ECO:0000256" key="11">
    <source>
        <dbReference type="ARBA" id="ARBA00023145"/>
    </source>
</evidence>
<keyword evidence="4" id="KW-0964">Secreted</keyword>
<keyword evidence="9" id="KW-0862">Zinc</keyword>
<evidence type="ECO:0000256" key="3">
    <source>
        <dbReference type="ARBA" id="ARBA00006006"/>
    </source>
</evidence>
<evidence type="ECO:0000313" key="13">
    <source>
        <dbReference type="EMBL" id="MEU9576157.1"/>
    </source>
</evidence>
<dbReference type="Gene3D" id="3.10.170.10">
    <property type="match status" value="1"/>
</dbReference>
<evidence type="ECO:0000256" key="5">
    <source>
        <dbReference type="ARBA" id="ARBA00022670"/>
    </source>
</evidence>
<accession>A0ABV3EIZ5</accession>
<organism evidence="13 14">
    <name type="scientific">Streptomyces chilikensis</name>
    <dbReference type="NCBI Taxonomy" id="1194079"/>
    <lineage>
        <taxon>Bacteria</taxon>
        <taxon>Bacillati</taxon>
        <taxon>Actinomycetota</taxon>
        <taxon>Actinomycetes</taxon>
        <taxon>Kitasatosporales</taxon>
        <taxon>Streptomycetaceae</taxon>
        <taxon>Streptomyces</taxon>
    </lineage>
</organism>
<dbReference type="SUPFAM" id="SSF55486">
    <property type="entry name" value="Metalloproteases ('zincins'), catalytic domain"/>
    <property type="match status" value="1"/>
</dbReference>
<keyword evidence="14" id="KW-1185">Reference proteome</keyword>
<evidence type="ECO:0000256" key="9">
    <source>
        <dbReference type="ARBA" id="ARBA00022833"/>
    </source>
</evidence>
<dbReference type="Proteomes" id="UP001551584">
    <property type="component" value="Unassembled WGS sequence"/>
</dbReference>
<name>A0ABV3EIZ5_9ACTN</name>
<dbReference type="InterPro" id="IPR027268">
    <property type="entry name" value="Peptidase_M4/M1_CTD_sf"/>
</dbReference>
<dbReference type="InterPro" id="IPR001842">
    <property type="entry name" value="Peptidase_M36"/>
</dbReference>
<dbReference type="Gene3D" id="1.10.390.10">
    <property type="entry name" value="Neutral Protease Domain 2"/>
    <property type="match status" value="1"/>
</dbReference>
<evidence type="ECO:0000313" key="14">
    <source>
        <dbReference type="Proteomes" id="UP001551584"/>
    </source>
</evidence>
<comment type="similarity">
    <text evidence="3">Belongs to the peptidase M36 family.</text>
</comment>
<keyword evidence="8" id="KW-0378">Hydrolase</keyword>
<dbReference type="PANTHER" id="PTHR33478:SF1">
    <property type="entry name" value="EXTRACELLULAR METALLOPROTEINASE MEP"/>
    <property type="match status" value="1"/>
</dbReference>
<evidence type="ECO:0000256" key="4">
    <source>
        <dbReference type="ARBA" id="ARBA00022525"/>
    </source>
</evidence>
<keyword evidence="11" id="KW-0865">Zymogen</keyword>
<dbReference type="InterPro" id="IPR050371">
    <property type="entry name" value="Fungal_virulence_M36"/>
</dbReference>
<proteinExistence type="inferred from homology"/>
<reference evidence="13 14" key="1">
    <citation type="submission" date="2024-06" db="EMBL/GenBank/DDBJ databases">
        <title>The Natural Products Discovery Center: Release of the First 8490 Sequenced Strains for Exploring Actinobacteria Biosynthetic Diversity.</title>
        <authorList>
            <person name="Kalkreuter E."/>
            <person name="Kautsar S.A."/>
            <person name="Yang D."/>
            <person name="Bader C.D."/>
            <person name="Teijaro C.N."/>
            <person name="Fluegel L."/>
            <person name="Davis C.M."/>
            <person name="Simpson J.R."/>
            <person name="Lauterbach L."/>
            <person name="Steele A.D."/>
            <person name="Gui C."/>
            <person name="Meng S."/>
            <person name="Li G."/>
            <person name="Viehrig K."/>
            <person name="Ye F."/>
            <person name="Su P."/>
            <person name="Kiefer A.F."/>
            <person name="Nichols A."/>
            <person name="Cepeda A.J."/>
            <person name="Yan W."/>
            <person name="Fan B."/>
            <person name="Jiang Y."/>
            <person name="Adhikari A."/>
            <person name="Zheng C.-J."/>
            <person name="Schuster L."/>
            <person name="Cowan T.M."/>
            <person name="Smanski M.J."/>
            <person name="Chevrette M.G."/>
            <person name="De Carvalho L.P.S."/>
            <person name="Shen B."/>
        </authorList>
    </citation>
    <scope>NUCLEOTIDE SEQUENCE [LARGE SCALE GENOMIC DNA]</scope>
    <source>
        <strain evidence="13 14">NPDC048117</strain>
    </source>
</reference>
<comment type="cofactor">
    <cofactor evidence="1">
        <name>Zn(2+)</name>
        <dbReference type="ChEBI" id="CHEBI:29105"/>
    </cofactor>
</comment>
<comment type="subcellular location">
    <subcellularLocation>
        <location evidence="2">Secreted</location>
    </subcellularLocation>
</comment>
<keyword evidence="5" id="KW-0645">Protease</keyword>
<evidence type="ECO:0000256" key="10">
    <source>
        <dbReference type="ARBA" id="ARBA00023049"/>
    </source>
</evidence>
<evidence type="ECO:0000259" key="12">
    <source>
        <dbReference type="Pfam" id="PF07504"/>
    </source>
</evidence>
<keyword evidence="6" id="KW-0479">Metal-binding</keyword>
<keyword evidence="7" id="KW-0732">Signal</keyword>
<protein>
    <submittedName>
        <fullName evidence="13">M36 family metallopeptidase</fullName>
    </submittedName>
</protein>
<feature type="domain" description="FTP" evidence="12">
    <location>
        <begin position="117"/>
        <end position="153"/>
    </location>
</feature>
<gene>
    <name evidence="13" type="ORF">AB0D95_02500</name>
</gene>
<dbReference type="RefSeq" id="WP_359268208.1">
    <property type="nucleotide sequence ID" value="NZ_JBEZNA010000003.1"/>
</dbReference>
<comment type="caution">
    <text evidence="13">The sequence shown here is derived from an EMBL/GenBank/DDBJ whole genome shotgun (WGS) entry which is preliminary data.</text>
</comment>
<dbReference type="Pfam" id="PF02128">
    <property type="entry name" value="Peptidase_M36"/>
    <property type="match status" value="1"/>
</dbReference>
<evidence type="ECO:0000256" key="8">
    <source>
        <dbReference type="ARBA" id="ARBA00022801"/>
    </source>
</evidence>
<sequence length="680" mass="73829">MTQLIDKRDLAYDRLTEIDDAGAFLRETGRIAESLNHTLEADDRKVNRFTGHLTELRVSGAPGLPPGLERADGGITDGDYVARAKEYLSSVTEAIGFASDEPAEFDADPNVPVTHGGMRVVSLQQTLNGIEVWGMAPKVWLREDGTVDRVVGDTASLPAHVSAAPEVTAEAALTAAVAKAAEPVTLETPFGSDELPALEVPDALPRLTFQPRNDQPMTFAKGPFDEEIPCRLVYLYMGDDVRLTWSFTLSRNNMAVQYSALVEADGKTADKTAPQILHFQDLTDHAVAGKVFRRNPAESTFDKVPFPLPVDDYPVRPRKALAGFPNPWVERHDGHVATVGNNVTAVDGDSELQVEIEVDAAGDAVFEPLPDSPEQFVTNIFFFCNYMHDFFQMLGFDEKHGNFQVTNASGEGRGADPVRAFAHPRQVPGTANMTTPPDGGAAVMNMGLVRNTGRHTANDGDVVFHEFTHGVSNRLVGGLLDAQGLRELQSRSMGEGWSDFFALTTRNSVRGEDRTVVGDWVVADPGGIRQRPYDAQYPGGFGDIGKGPGQLGGLDYTRIHNVGEIWCAALMDMVRRSSAALGDKQRAHQIAWMAVVDGMKLTPKNPSLLTARDAVLRALRDLEENGNGTAEIDEREYAAVRPAAWEAFARFGMGFDAFCPNASFHGCRAGSAMPPEGHVD</sequence>
<dbReference type="EMBL" id="JBEZNA010000003">
    <property type="protein sequence ID" value="MEU9576157.1"/>
    <property type="molecule type" value="Genomic_DNA"/>
</dbReference>
<evidence type="ECO:0000256" key="6">
    <source>
        <dbReference type="ARBA" id="ARBA00022723"/>
    </source>
</evidence>
<evidence type="ECO:0000256" key="1">
    <source>
        <dbReference type="ARBA" id="ARBA00001947"/>
    </source>
</evidence>